<reference evidence="3 4" key="1">
    <citation type="submission" date="2016-11" db="EMBL/GenBank/DDBJ databases">
        <authorList>
            <person name="Jaros S."/>
            <person name="Januszkiewicz K."/>
            <person name="Wedrychowicz H."/>
        </authorList>
    </citation>
    <scope>NUCLEOTIDE SEQUENCE [LARGE SCALE GENOMIC DNA]</scope>
    <source>
        <strain evidence="3 4">DSM 18772</strain>
    </source>
</reference>
<dbReference type="AlphaFoldDB" id="A0A1M6EHB9"/>
<dbReference type="Pfam" id="PF02655">
    <property type="entry name" value="ATP-grasp_3"/>
    <property type="match status" value="1"/>
</dbReference>
<gene>
    <name evidence="3" type="ORF">SAMN02745181_1030</name>
</gene>
<dbReference type="InterPro" id="IPR011761">
    <property type="entry name" value="ATP-grasp"/>
</dbReference>
<dbReference type="GO" id="GO:0005524">
    <property type="term" value="F:ATP binding"/>
    <property type="evidence" value="ECO:0007669"/>
    <property type="project" value="UniProtKB-UniRule"/>
</dbReference>
<keyword evidence="1" id="KW-0547">Nucleotide-binding</keyword>
<keyword evidence="1" id="KW-0067">ATP-binding</keyword>
<dbReference type="EMBL" id="FQYR01000002">
    <property type="protein sequence ID" value="SHI84892.1"/>
    <property type="molecule type" value="Genomic_DNA"/>
</dbReference>
<dbReference type="SUPFAM" id="SSF56059">
    <property type="entry name" value="Glutathione synthetase ATP-binding domain-like"/>
    <property type="match status" value="1"/>
</dbReference>
<sequence>MKKVNVILVPDLKHHKVGDFLEIAQRVRGKCTDVVPYVMTSKSFWAKKWWWALRPSFYAATRCFPKLKPVRGAFFHGACLTKEQQYEELDKAGVETLKWSPLTKTTVLDPAEWGDFLVIKPEGGKRGRGVKVVKTRKVKWKEEMQDGERLVIQQFAYTGSEPTSYRVLTFFGRPLFCMKSVNVACGNKLEQVESTKDFAGHNIVATAREGETTLAKDEEVMAFASRVTEVFADIPVLGIDVIRDVRTGKLFCVEVNPYGQTWHFSSELGIQLQEKIGQAFEEQFGAFDIAAEVLIEKARAMAK</sequence>
<dbReference type="STRING" id="1123071.SAMN02745181_1030"/>
<proteinExistence type="predicted"/>
<evidence type="ECO:0000313" key="4">
    <source>
        <dbReference type="Proteomes" id="UP000184510"/>
    </source>
</evidence>
<dbReference type="Gene3D" id="3.30.470.20">
    <property type="entry name" value="ATP-grasp fold, B domain"/>
    <property type="match status" value="1"/>
</dbReference>
<keyword evidence="4" id="KW-1185">Reference proteome</keyword>
<dbReference type="Proteomes" id="UP000184510">
    <property type="component" value="Unassembled WGS sequence"/>
</dbReference>
<dbReference type="GO" id="GO:0046872">
    <property type="term" value="F:metal ion binding"/>
    <property type="evidence" value="ECO:0007669"/>
    <property type="project" value="InterPro"/>
</dbReference>
<evidence type="ECO:0000259" key="2">
    <source>
        <dbReference type="PROSITE" id="PS50975"/>
    </source>
</evidence>
<evidence type="ECO:0000313" key="3">
    <source>
        <dbReference type="EMBL" id="SHI84892.1"/>
    </source>
</evidence>
<protein>
    <submittedName>
        <fullName evidence="3">ATP-grasp domain-containing protein</fullName>
    </submittedName>
</protein>
<dbReference type="InParanoid" id="A0A1M6EHB9"/>
<dbReference type="PROSITE" id="PS50975">
    <property type="entry name" value="ATP_GRASP"/>
    <property type="match status" value="1"/>
</dbReference>
<accession>A0A1M6EHB9</accession>
<organism evidence="3 4">
    <name type="scientific">Rubritalea squalenifaciens DSM 18772</name>
    <dbReference type="NCBI Taxonomy" id="1123071"/>
    <lineage>
        <taxon>Bacteria</taxon>
        <taxon>Pseudomonadati</taxon>
        <taxon>Verrucomicrobiota</taxon>
        <taxon>Verrucomicrobiia</taxon>
        <taxon>Verrucomicrobiales</taxon>
        <taxon>Rubritaleaceae</taxon>
        <taxon>Rubritalea</taxon>
    </lineage>
</organism>
<feature type="domain" description="ATP-grasp" evidence="2">
    <location>
        <begin position="86"/>
        <end position="281"/>
    </location>
</feature>
<name>A0A1M6EHB9_9BACT</name>
<evidence type="ECO:0000256" key="1">
    <source>
        <dbReference type="PROSITE-ProRule" id="PRU00409"/>
    </source>
</evidence>
<dbReference type="InterPro" id="IPR003806">
    <property type="entry name" value="ATP-grasp_PylC-type"/>
</dbReference>